<keyword evidence="3" id="KW-0863">Zinc-finger</keyword>
<sequence>MYIHASASCSSIPPPCSPSTIAIPPSQTKLCSFVREPSSNMLDAATRAAGGLARSLVIAAFGAAGTVIGGVLGLLWGFANEDGLLQGTVVGAVTGALVSVELSDSLLRIWTCGDCSMDARVKRTRLVLRSVAAGRLLRGSLFPTISGALDSQIEALQQHHSPRGDLFEPSSGPVTAARRAAVESLPATVLTKEAAAAGQHTTCPICLHEFQAGESARRLPACGHVFHLACIDSWLLWKPHCPMCRHAVY</sequence>
<gene>
    <name evidence="6" type="primary">LOC123398171</name>
</gene>
<reference evidence="6" key="2">
    <citation type="submission" date="2020-10" db="EMBL/GenBank/DDBJ databases">
        <authorList>
            <person name="Scholz U."/>
            <person name="Mascher M."/>
            <person name="Fiebig A."/>
        </authorList>
    </citation>
    <scope>NUCLEOTIDE SEQUENCE [LARGE SCALE GENOMIC DNA]</scope>
    <source>
        <strain evidence="6">cv. Morex</strain>
    </source>
</reference>
<reference evidence="6" key="3">
    <citation type="submission" date="2022-01" db="UniProtKB">
        <authorList>
            <consortium name="EnsemblPlants"/>
        </authorList>
    </citation>
    <scope>IDENTIFICATION</scope>
    <source>
        <strain evidence="6">subsp. vulgare</strain>
    </source>
</reference>
<comment type="subcellular location">
    <subcellularLocation>
        <location evidence="1">Membrane</location>
    </subcellularLocation>
</comment>
<dbReference type="STRING" id="112509.M0WJ83"/>
<name>M0WJ83_HORVV</name>
<evidence type="ECO:0000313" key="7">
    <source>
        <dbReference type="Proteomes" id="UP000011116"/>
    </source>
</evidence>
<dbReference type="RefSeq" id="XP_044948603.1">
    <property type="nucleotide sequence ID" value="XM_045092668.1"/>
</dbReference>
<dbReference type="Gramene" id="HORVU.MOREX.r2.5HG0416060.1">
    <property type="protein sequence ID" value="HORVU.MOREX.r2.5HG0416060.1"/>
    <property type="gene ID" value="HORVU.MOREX.r2.5HG0416060"/>
</dbReference>
<dbReference type="SMR" id="M0WJ83"/>
<evidence type="ECO:0000256" key="4">
    <source>
        <dbReference type="ARBA" id="ARBA00022833"/>
    </source>
</evidence>
<evidence type="ECO:0000256" key="2">
    <source>
        <dbReference type="ARBA" id="ARBA00022723"/>
    </source>
</evidence>
<keyword evidence="4" id="KW-0862">Zinc</keyword>
<evidence type="ECO:0000313" key="6">
    <source>
        <dbReference type="EnsemblPlants" id="HORVU.MOREX.r3.5HG0501240.1"/>
    </source>
</evidence>
<proteinExistence type="predicted"/>
<dbReference type="eggNOG" id="KOG0800">
    <property type="taxonomic scope" value="Eukaryota"/>
</dbReference>
<evidence type="ECO:0000256" key="1">
    <source>
        <dbReference type="ARBA" id="ARBA00004370"/>
    </source>
</evidence>
<dbReference type="PANTHER" id="PTHR46151:SF1">
    <property type="entry name" value="OS09G0542600 PROTEIN"/>
    <property type="match status" value="1"/>
</dbReference>
<dbReference type="PaxDb" id="4513-MLOC_52043.2"/>
<dbReference type="GeneID" id="123398171"/>
<evidence type="ECO:0000256" key="5">
    <source>
        <dbReference type="ARBA" id="ARBA00023136"/>
    </source>
</evidence>
<dbReference type="PANTHER" id="PTHR46151">
    <property type="entry name" value="NEP1-INTERACTING PROTEIN-LIKE 2"/>
    <property type="match status" value="1"/>
</dbReference>
<evidence type="ECO:0000256" key="3">
    <source>
        <dbReference type="ARBA" id="ARBA00022771"/>
    </source>
</evidence>
<dbReference type="Gene3D" id="3.30.40.10">
    <property type="entry name" value="Zinc/RING finger domain, C3HC4 (zinc finger)"/>
    <property type="match status" value="1"/>
</dbReference>
<dbReference type="GO" id="GO:0016020">
    <property type="term" value="C:membrane"/>
    <property type="evidence" value="ECO:0007669"/>
    <property type="project" value="UniProtKB-SubCell"/>
</dbReference>
<dbReference type="InParanoid" id="M0WJ83"/>
<dbReference type="CDD" id="cd16461">
    <property type="entry name" value="RING-H2_EL5-like"/>
    <property type="match status" value="1"/>
</dbReference>
<dbReference type="SMART" id="SM00184">
    <property type="entry name" value="RING"/>
    <property type="match status" value="1"/>
</dbReference>
<dbReference type="AlphaFoldDB" id="M0WJ83"/>
<dbReference type="KEGG" id="hvg:123398171"/>
<dbReference type="Proteomes" id="UP000011116">
    <property type="component" value="Chromosome 5H"/>
</dbReference>
<accession>M0WJ83</accession>
<dbReference type="InterPro" id="IPR001841">
    <property type="entry name" value="Znf_RING"/>
</dbReference>
<dbReference type="GO" id="GO:0008270">
    <property type="term" value="F:zinc ion binding"/>
    <property type="evidence" value="ECO:0007669"/>
    <property type="project" value="UniProtKB-KW"/>
</dbReference>
<dbReference type="EnsemblPlants" id="HORVU.MOREX.r3.5HG0501240.1">
    <property type="protein sequence ID" value="HORVU.MOREX.r3.5HG0501240.1"/>
    <property type="gene ID" value="HORVU.MOREX.r3.5HG0501240"/>
</dbReference>
<dbReference type="Gramene" id="HORVU.MOREX.r3.5HG0501240.1">
    <property type="protein sequence ID" value="HORVU.MOREX.r3.5HG0501240.1"/>
    <property type="gene ID" value="HORVU.MOREX.r3.5HG0501240"/>
</dbReference>
<keyword evidence="5" id="KW-0472">Membrane</keyword>
<reference evidence="7" key="1">
    <citation type="journal article" date="2012" name="Nature">
        <title>A physical, genetic and functional sequence assembly of the barley genome.</title>
        <authorList>
            <consortium name="The International Barley Genome Sequencing Consortium"/>
            <person name="Mayer K.F."/>
            <person name="Waugh R."/>
            <person name="Brown J.W."/>
            <person name="Schulman A."/>
            <person name="Langridge P."/>
            <person name="Platzer M."/>
            <person name="Fincher G.B."/>
            <person name="Muehlbauer G.J."/>
            <person name="Sato K."/>
            <person name="Close T.J."/>
            <person name="Wise R.P."/>
            <person name="Stein N."/>
        </authorList>
    </citation>
    <scope>NUCLEOTIDE SEQUENCE [LARGE SCALE GENOMIC DNA]</scope>
    <source>
        <strain evidence="7">cv. Morex</strain>
    </source>
</reference>
<keyword evidence="7" id="KW-1185">Reference proteome</keyword>
<dbReference type="Pfam" id="PF13639">
    <property type="entry name" value="zf-RING_2"/>
    <property type="match status" value="1"/>
</dbReference>
<keyword evidence="2" id="KW-0479">Metal-binding</keyword>
<dbReference type="SUPFAM" id="SSF57850">
    <property type="entry name" value="RING/U-box"/>
    <property type="match status" value="1"/>
</dbReference>
<dbReference type="PROSITE" id="PS50089">
    <property type="entry name" value="ZF_RING_2"/>
    <property type="match status" value="1"/>
</dbReference>
<organism evidence="6 7">
    <name type="scientific">Hordeum vulgare subsp. vulgare</name>
    <name type="common">Domesticated barley</name>
    <dbReference type="NCBI Taxonomy" id="112509"/>
    <lineage>
        <taxon>Eukaryota</taxon>
        <taxon>Viridiplantae</taxon>
        <taxon>Streptophyta</taxon>
        <taxon>Embryophyta</taxon>
        <taxon>Tracheophyta</taxon>
        <taxon>Spermatophyta</taxon>
        <taxon>Magnoliopsida</taxon>
        <taxon>Liliopsida</taxon>
        <taxon>Poales</taxon>
        <taxon>Poaceae</taxon>
        <taxon>BOP clade</taxon>
        <taxon>Pooideae</taxon>
        <taxon>Triticodae</taxon>
        <taxon>Triticeae</taxon>
        <taxon>Hordeinae</taxon>
        <taxon>Hordeum</taxon>
    </lineage>
</organism>
<dbReference type="InterPro" id="IPR013083">
    <property type="entry name" value="Znf_RING/FYVE/PHD"/>
</dbReference>
<protein>
    <submittedName>
        <fullName evidence="6">Uncharacterized protein</fullName>
    </submittedName>
</protein>
<dbReference type="OMA" id="CPICLHD"/>
<dbReference type="OrthoDB" id="9984778at2759"/>